<dbReference type="RefSeq" id="WP_021227863.1">
    <property type="nucleotide sequence ID" value="NZ_ATDP01000106.1"/>
</dbReference>
<reference evidence="6 7" key="1">
    <citation type="journal article" date="2013" name="Genome Announc.">
        <title>Draft Genome Sequence of Sphingobium lactosutens Strain DS20T, Isolated from a Hexachlorocyclohexane Dumpsite.</title>
        <authorList>
            <person name="Kumar R."/>
            <person name="Dwivedi V."/>
            <person name="Negi V."/>
            <person name="Khurana J.P."/>
            <person name="Lal R."/>
        </authorList>
    </citation>
    <scope>NUCLEOTIDE SEQUENCE [LARGE SCALE GENOMIC DNA]</scope>
    <source>
        <strain evidence="6 7">DS20</strain>
    </source>
</reference>
<comment type="caution">
    <text evidence="6">The sequence shown here is derived from an EMBL/GenBank/DDBJ whole genome shotgun (WGS) entry which is preliminary data.</text>
</comment>
<dbReference type="InterPro" id="IPR036390">
    <property type="entry name" value="WH_DNA-bd_sf"/>
</dbReference>
<keyword evidence="4" id="KW-0804">Transcription</keyword>
<dbReference type="PATRIC" id="fig|1331060.3.peg.4248"/>
<dbReference type="PRINTS" id="PR00039">
    <property type="entry name" value="HTHLYSR"/>
</dbReference>
<sequence length="312" mass="35014">MRGLDLNLLEPLDALLQTRSVTEAARQLGVSQPTMSGMLRRLRDQFSDPLLVRVGKSLVLTPRAEEMAAEVRQILLRSDRLMQPKRNFTPQDLKRTFRLMVSEYGLCVILPAVFRKISALAPQVTFETVLLDQPNDSVYQGRVDMCLAGNLPGGISNEIASVIRIRKVLDDRFVGIVDQSHPLRGKPTLDKFRHFPYIAPNFPGVHWTKENVGVEGLPHYPPYISVPGFLAIGRLVSGTVSVGIVPEQLASLVTTELGLRSIELPEAFRKIAISLLWHERDEQDPAQRWLRSLIVEECRSIQTRTVDHGSPD</sequence>
<dbReference type="Gene3D" id="1.10.10.10">
    <property type="entry name" value="Winged helix-like DNA-binding domain superfamily/Winged helix DNA-binding domain"/>
    <property type="match status" value="1"/>
</dbReference>
<keyword evidence="3" id="KW-0238">DNA-binding</keyword>
<feature type="domain" description="HTH lysR-type" evidence="5">
    <location>
        <begin position="4"/>
        <end position="61"/>
    </location>
</feature>
<evidence type="ECO:0000256" key="4">
    <source>
        <dbReference type="ARBA" id="ARBA00023163"/>
    </source>
</evidence>
<dbReference type="InterPro" id="IPR037402">
    <property type="entry name" value="YidZ_PBP2"/>
</dbReference>
<evidence type="ECO:0000313" key="6">
    <source>
        <dbReference type="EMBL" id="EQB11798.1"/>
    </source>
</evidence>
<dbReference type="eggNOG" id="COG0583">
    <property type="taxonomic scope" value="Bacteria"/>
</dbReference>
<dbReference type="Gene3D" id="3.40.190.10">
    <property type="entry name" value="Periplasmic binding protein-like II"/>
    <property type="match status" value="2"/>
</dbReference>
<dbReference type="Proteomes" id="UP000015531">
    <property type="component" value="Unassembled WGS sequence"/>
</dbReference>
<proteinExistence type="inferred from homology"/>
<accession>T0HI46</accession>
<dbReference type="GO" id="GO:0003677">
    <property type="term" value="F:DNA binding"/>
    <property type="evidence" value="ECO:0007669"/>
    <property type="project" value="UniProtKB-KW"/>
</dbReference>
<dbReference type="GO" id="GO:0003700">
    <property type="term" value="F:DNA-binding transcription factor activity"/>
    <property type="evidence" value="ECO:0007669"/>
    <property type="project" value="InterPro"/>
</dbReference>
<evidence type="ECO:0000259" key="5">
    <source>
        <dbReference type="PROSITE" id="PS50931"/>
    </source>
</evidence>
<dbReference type="PANTHER" id="PTHR30118">
    <property type="entry name" value="HTH-TYPE TRANSCRIPTIONAL REGULATOR LEUO-RELATED"/>
    <property type="match status" value="1"/>
</dbReference>
<keyword evidence="2" id="KW-0805">Transcription regulation</keyword>
<dbReference type="SUPFAM" id="SSF46785">
    <property type="entry name" value="Winged helix' DNA-binding domain"/>
    <property type="match status" value="1"/>
</dbReference>
<dbReference type="PANTHER" id="PTHR30118:SF15">
    <property type="entry name" value="TRANSCRIPTIONAL REGULATORY PROTEIN"/>
    <property type="match status" value="1"/>
</dbReference>
<dbReference type="CDD" id="cd08417">
    <property type="entry name" value="PBP2_Nitroaromatics_like"/>
    <property type="match status" value="1"/>
</dbReference>
<dbReference type="InterPro" id="IPR050389">
    <property type="entry name" value="LysR-type_TF"/>
</dbReference>
<keyword evidence="7" id="KW-1185">Reference proteome</keyword>
<dbReference type="PROSITE" id="PS50931">
    <property type="entry name" value="HTH_LYSR"/>
    <property type="match status" value="1"/>
</dbReference>
<dbReference type="OrthoDB" id="8339333at2"/>
<dbReference type="InterPro" id="IPR005119">
    <property type="entry name" value="LysR_subst-bd"/>
</dbReference>
<dbReference type="InterPro" id="IPR036388">
    <property type="entry name" value="WH-like_DNA-bd_sf"/>
</dbReference>
<evidence type="ECO:0000313" key="7">
    <source>
        <dbReference type="Proteomes" id="UP000015531"/>
    </source>
</evidence>
<comment type="similarity">
    <text evidence="1">Belongs to the LysR transcriptional regulatory family.</text>
</comment>
<dbReference type="Pfam" id="PF00126">
    <property type="entry name" value="HTH_1"/>
    <property type="match status" value="1"/>
</dbReference>
<dbReference type="AlphaFoldDB" id="T0HI46"/>
<evidence type="ECO:0000256" key="1">
    <source>
        <dbReference type="ARBA" id="ARBA00009437"/>
    </source>
</evidence>
<name>T0HI46_9SPHN</name>
<organism evidence="6 7">
    <name type="scientific">Sphingobium lactosutens DS20</name>
    <dbReference type="NCBI Taxonomy" id="1331060"/>
    <lineage>
        <taxon>Bacteria</taxon>
        <taxon>Pseudomonadati</taxon>
        <taxon>Pseudomonadota</taxon>
        <taxon>Alphaproteobacteria</taxon>
        <taxon>Sphingomonadales</taxon>
        <taxon>Sphingomonadaceae</taxon>
        <taxon>Sphingobium</taxon>
    </lineage>
</organism>
<evidence type="ECO:0000256" key="2">
    <source>
        <dbReference type="ARBA" id="ARBA00023015"/>
    </source>
</evidence>
<gene>
    <name evidence="6" type="ORF">RLDS_21970</name>
</gene>
<evidence type="ECO:0000256" key="3">
    <source>
        <dbReference type="ARBA" id="ARBA00023125"/>
    </source>
</evidence>
<dbReference type="EMBL" id="ATDP01000106">
    <property type="protein sequence ID" value="EQB11798.1"/>
    <property type="molecule type" value="Genomic_DNA"/>
</dbReference>
<dbReference type="SUPFAM" id="SSF53850">
    <property type="entry name" value="Periplasmic binding protein-like II"/>
    <property type="match status" value="1"/>
</dbReference>
<dbReference type="InterPro" id="IPR000847">
    <property type="entry name" value="LysR_HTH_N"/>
</dbReference>
<protein>
    <recommendedName>
        <fullName evidence="5">HTH lysR-type domain-containing protein</fullName>
    </recommendedName>
</protein>
<dbReference type="Pfam" id="PF03466">
    <property type="entry name" value="LysR_substrate"/>
    <property type="match status" value="1"/>
</dbReference>